<feature type="compositionally biased region" description="Basic and acidic residues" evidence="1">
    <location>
        <begin position="147"/>
        <end position="171"/>
    </location>
</feature>
<evidence type="ECO:0000313" key="4">
    <source>
        <dbReference type="Proteomes" id="UP000031512"/>
    </source>
</evidence>
<gene>
    <name evidence="3" type="ORF">BEWA_025430</name>
</gene>
<dbReference type="GeneID" id="15806113"/>
<name>L0AXQ9_THEEQ</name>
<dbReference type="Proteomes" id="UP000031512">
    <property type="component" value="Chromosome 1"/>
</dbReference>
<accession>L0AXQ9</accession>
<evidence type="ECO:0008006" key="5">
    <source>
        <dbReference type="Google" id="ProtNLM"/>
    </source>
</evidence>
<evidence type="ECO:0000256" key="2">
    <source>
        <dbReference type="SAM" id="SignalP"/>
    </source>
</evidence>
<sequence length="424" mass="48882">MKLPVLYTFLILSFSHYMGYGSPHGHDFVLNFSNLNTTHAYKYESSEGNITYITYFPCYDGLFHKVLDGIQVLWEASGPERCRVVFVRSIGDYTLATLYVWYFSGKSELRYFMKKDRKWEFIRMDLSSGYDRPQKIEKPKVAWSRRASRDELEASESTTRDRNFETQKMDDSSSGTEIPGSSSEGSELDNPFSNSPKDYDMSEDGGSKSKFSHKKYISPTRAKMATPDIEVIPEGNEGQNYGESDEMEIDEYSPMDLSQKSLGKYPGGSRENLRATPKNAGAMARNVSHEAIKGERVLLPFSELPTTLTERCKKFDERLFEVNEYYLNGIPFLTCKAKHRILANELRCGDETIWRSYKSYISLALVYFDGDSPEVVTLQAEKDGKDDLVFLYRDKNRWLKGKRQHMNRLEQLYEKSISKLPEKV</sequence>
<dbReference type="EMBL" id="CP001669">
    <property type="protein sequence ID" value="AFZ79694.1"/>
    <property type="molecule type" value="Genomic_DNA"/>
</dbReference>
<dbReference type="KEGG" id="beq:BEWA_025430"/>
<proteinExistence type="predicted"/>
<evidence type="ECO:0000313" key="3">
    <source>
        <dbReference type="EMBL" id="AFZ79694.1"/>
    </source>
</evidence>
<dbReference type="VEuPathDB" id="PiroplasmaDB:BEWA_025430"/>
<feature type="signal peptide" evidence="2">
    <location>
        <begin position="1"/>
        <end position="21"/>
    </location>
</feature>
<keyword evidence="4" id="KW-1185">Reference proteome</keyword>
<dbReference type="Pfam" id="PF04385">
    <property type="entry name" value="FAINT"/>
    <property type="match status" value="1"/>
</dbReference>
<protein>
    <recommendedName>
        <fullName evidence="5">Signal peptide containing protein</fullName>
    </recommendedName>
</protein>
<keyword evidence="2" id="KW-0732">Signal</keyword>
<dbReference type="InterPro" id="IPR007480">
    <property type="entry name" value="DUF529"/>
</dbReference>
<feature type="compositionally biased region" description="Low complexity" evidence="1">
    <location>
        <begin position="172"/>
        <end position="185"/>
    </location>
</feature>
<organism evidence="3 4">
    <name type="scientific">Theileria equi strain WA</name>
    <dbReference type="NCBI Taxonomy" id="1537102"/>
    <lineage>
        <taxon>Eukaryota</taxon>
        <taxon>Sar</taxon>
        <taxon>Alveolata</taxon>
        <taxon>Apicomplexa</taxon>
        <taxon>Aconoidasida</taxon>
        <taxon>Piroplasmida</taxon>
        <taxon>Theileriidae</taxon>
        <taxon>Theileria</taxon>
    </lineage>
</organism>
<dbReference type="AlphaFoldDB" id="L0AXQ9"/>
<evidence type="ECO:0000256" key="1">
    <source>
        <dbReference type="SAM" id="MobiDB-lite"/>
    </source>
</evidence>
<dbReference type="RefSeq" id="XP_004829360.1">
    <property type="nucleotide sequence ID" value="XM_004829303.1"/>
</dbReference>
<feature type="chain" id="PRO_5003939519" description="Signal peptide containing protein" evidence="2">
    <location>
        <begin position="22"/>
        <end position="424"/>
    </location>
</feature>
<reference evidence="3 4" key="1">
    <citation type="journal article" date="2012" name="BMC Genomics">
        <title>Comparative genomic analysis and phylogenetic position of Theileria equi.</title>
        <authorList>
            <person name="Kappmeyer L.S."/>
            <person name="Thiagarajan M."/>
            <person name="Herndon D.R."/>
            <person name="Ramsay J.D."/>
            <person name="Caler E."/>
            <person name="Djikeng A."/>
            <person name="Gillespie J.J."/>
            <person name="Lau A.O."/>
            <person name="Roalson E.H."/>
            <person name="Silva J.C."/>
            <person name="Silva M.G."/>
            <person name="Suarez C.E."/>
            <person name="Ueti M.W."/>
            <person name="Nene V.M."/>
            <person name="Mealey R.H."/>
            <person name="Knowles D.P."/>
            <person name="Brayton K.A."/>
        </authorList>
    </citation>
    <scope>NUCLEOTIDE SEQUENCE [LARGE SCALE GENOMIC DNA]</scope>
    <source>
        <strain evidence="3 4">WA</strain>
    </source>
</reference>
<feature type="region of interest" description="Disordered" evidence="1">
    <location>
        <begin position="140"/>
        <end position="243"/>
    </location>
</feature>